<dbReference type="Pfam" id="PF02784">
    <property type="entry name" value="Orn_Arg_deC_N"/>
    <property type="match status" value="1"/>
</dbReference>
<dbReference type="InterPro" id="IPR022644">
    <property type="entry name" value="De-COase2_N"/>
</dbReference>
<keyword evidence="6" id="KW-1185">Reference proteome</keyword>
<dbReference type="EMBL" id="BJYV01000010">
    <property type="protein sequence ID" value="GEO21885.1"/>
    <property type="molecule type" value="Genomic_DNA"/>
</dbReference>
<evidence type="ECO:0000256" key="3">
    <source>
        <dbReference type="PIRSR" id="PIRSR600183-50"/>
    </source>
</evidence>
<dbReference type="Gene3D" id="3.20.20.10">
    <property type="entry name" value="Alanine racemase"/>
    <property type="match status" value="1"/>
</dbReference>
<reference evidence="5 6" key="1">
    <citation type="submission" date="2019-07" db="EMBL/GenBank/DDBJ databases">
        <title>Whole genome shotgun sequence of Cyclobacterium qasimii NBRC 106168.</title>
        <authorList>
            <person name="Hosoyama A."/>
            <person name="Uohara A."/>
            <person name="Ohji S."/>
            <person name="Ichikawa N."/>
        </authorList>
    </citation>
    <scope>NUCLEOTIDE SEQUENCE [LARGE SCALE GENOMIC DNA]</scope>
    <source>
        <strain evidence="5 6">NBRC 106168</strain>
    </source>
</reference>
<dbReference type="SUPFAM" id="SSF51419">
    <property type="entry name" value="PLP-binding barrel"/>
    <property type="match status" value="1"/>
</dbReference>
<comment type="caution">
    <text evidence="5">The sequence shown here is derived from an EMBL/GenBank/DDBJ whole genome shotgun (WGS) entry which is preliminary data.</text>
</comment>
<dbReference type="Gene3D" id="2.40.37.10">
    <property type="entry name" value="Lyase, Ornithine Decarboxylase, Chain A, domain 1"/>
    <property type="match status" value="1"/>
</dbReference>
<dbReference type="InterPro" id="IPR000183">
    <property type="entry name" value="Orn/DAP/Arg_de-COase"/>
</dbReference>
<evidence type="ECO:0000313" key="6">
    <source>
        <dbReference type="Proteomes" id="UP000321301"/>
    </source>
</evidence>
<dbReference type="InterPro" id="IPR022653">
    <property type="entry name" value="De-COase2_pyr-phos_BS"/>
</dbReference>
<sequence length="486" mass="53981">MNTNQNYIKGNPNAGLTPITSPWMHRIFEDQKIISGLIEKHGSPINLHHLPTFSDNIASFKKLFEAYGLKHQIYYARKANKSKSLVKQALEVGIGVDTASQKELEQSIALGGNGKNLVLTSAIKTKEQYALAVNEQVPIVLDNEDECVQAQSIAEELNKKAIVGIRISGFTVEGTKLYSRFGFDIAAVEAFILGNFGEKGRFKNLSIQGFHFHLDGYSTLQRGKALSDCIGLAKRLNESGLSIAFIDMGGGILMNYLESEEQWKAFDQALQEGVNNNDNPLTFNGHGLGYEMINNELTGQLKTYPYYNHINGTTFLKEVLDYKDAETAESNAQRLKAMSLEIRIEPGRSLLNQTGMTIARVAHRKQDARGQWLVGLEMNMSQMMSSSEDFLLDPYVMYAGKSESNAPVEVFFTGAYCLERDVLLKRKISLPQLPAIGDFVAFVNTAGYMMHFFETEAHLFDLSQNLSFSSEGKLGVSDFTADDLIG</sequence>
<dbReference type="InterPro" id="IPR029066">
    <property type="entry name" value="PLP-binding_barrel"/>
</dbReference>
<evidence type="ECO:0000256" key="1">
    <source>
        <dbReference type="ARBA" id="ARBA00001933"/>
    </source>
</evidence>
<feature type="active site" description="Proton donor" evidence="3">
    <location>
        <position position="417"/>
    </location>
</feature>
<dbReference type="PANTHER" id="PTHR43727:SF2">
    <property type="entry name" value="GROUP IV DECARBOXYLASE"/>
    <property type="match status" value="1"/>
</dbReference>
<dbReference type="PRINTS" id="PR01179">
    <property type="entry name" value="ODADCRBXLASE"/>
</dbReference>
<protein>
    <submittedName>
        <fullName evidence="5">Diaminopimelate decarboxylase</fullName>
    </submittedName>
</protein>
<dbReference type="PANTHER" id="PTHR43727">
    <property type="entry name" value="DIAMINOPIMELATE DECARBOXYLASE"/>
    <property type="match status" value="1"/>
</dbReference>
<dbReference type="GO" id="GO:0008836">
    <property type="term" value="F:diaminopimelate decarboxylase activity"/>
    <property type="evidence" value="ECO:0007669"/>
    <property type="project" value="TreeGrafter"/>
</dbReference>
<comment type="cofactor">
    <cofactor evidence="1 3">
        <name>pyridoxal 5'-phosphate</name>
        <dbReference type="ChEBI" id="CHEBI:597326"/>
    </cofactor>
</comment>
<keyword evidence="2 3" id="KW-0663">Pyridoxal phosphate</keyword>
<dbReference type="AlphaFoldDB" id="A0A512CCG9"/>
<gene>
    <name evidence="5" type="ORF">CQA01_24190</name>
</gene>
<proteinExistence type="predicted"/>
<dbReference type="PROSITE" id="PS00878">
    <property type="entry name" value="ODR_DC_2_1"/>
    <property type="match status" value="1"/>
</dbReference>
<dbReference type="RefSeq" id="WP_020888514.1">
    <property type="nucleotide sequence ID" value="NZ_BJYV01000010.1"/>
</dbReference>
<evidence type="ECO:0000313" key="5">
    <source>
        <dbReference type="EMBL" id="GEO21885.1"/>
    </source>
</evidence>
<organism evidence="5 6">
    <name type="scientific">Cyclobacterium qasimii</name>
    <dbReference type="NCBI Taxonomy" id="1350429"/>
    <lineage>
        <taxon>Bacteria</taxon>
        <taxon>Pseudomonadati</taxon>
        <taxon>Bacteroidota</taxon>
        <taxon>Cytophagia</taxon>
        <taxon>Cytophagales</taxon>
        <taxon>Cyclobacteriaceae</taxon>
        <taxon>Cyclobacterium</taxon>
    </lineage>
</organism>
<dbReference type="InterPro" id="IPR009006">
    <property type="entry name" value="Ala_racemase/Decarboxylase_C"/>
</dbReference>
<accession>A0A512CCG9</accession>
<dbReference type="GO" id="GO:0009089">
    <property type="term" value="P:lysine biosynthetic process via diaminopimelate"/>
    <property type="evidence" value="ECO:0007669"/>
    <property type="project" value="TreeGrafter"/>
</dbReference>
<feature type="domain" description="Orn/DAP/Arg decarboxylase 2 N-terminal" evidence="4">
    <location>
        <begin position="59"/>
        <end position="264"/>
    </location>
</feature>
<dbReference type="SUPFAM" id="SSF50621">
    <property type="entry name" value="Alanine racemase C-terminal domain-like"/>
    <property type="match status" value="1"/>
</dbReference>
<dbReference type="Proteomes" id="UP000321301">
    <property type="component" value="Unassembled WGS sequence"/>
</dbReference>
<feature type="modified residue" description="N6-(pyridoxal phosphate)lysine" evidence="3">
    <location>
        <position position="78"/>
    </location>
</feature>
<evidence type="ECO:0000256" key="2">
    <source>
        <dbReference type="ARBA" id="ARBA00022898"/>
    </source>
</evidence>
<name>A0A512CCG9_9BACT</name>
<evidence type="ECO:0000259" key="4">
    <source>
        <dbReference type="Pfam" id="PF02784"/>
    </source>
</evidence>